<dbReference type="InterPro" id="IPR029062">
    <property type="entry name" value="Class_I_gatase-like"/>
</dbReference>
<dbReference type="EMBL" id="AYZQ01000006">
    <property type="protein sequence ID" value="KRM71205.1"/>
    <property type="molecule type" value="Genomic_DNA"/>
</dbReference>
<dbReference type="PATRIC" id="fig|1423727.3.peg.1921"/>
<feature type="domain" description="Lacto-N-biose phosphorylase central" evidence="2">
    <location>
        <begin position="439"/>
        <end position="660"/>
    </location>
</feature>
<dbReference type="AlphaFoldDB" id="A0A0R2AWN1"/>
<comment type="caution">
    <text evidence="4">The sequence shown here is derived from an EMBL/GenBank/DDBJ whole genome shotgun (WGS) entry which is preliminary data.</text>
</comment>
<name>A0A0R2AWN1_9LACO</name>
<evidence type="ECO:0000313" key="4">
    <source>
        <dbReference type="EMBL" id="KRM71205.1"/>
    </source>
</evidence>
<dbReference type="InterPro" id="IPR013783">
    <property type="entry name" value="Ig-like_fold"/>
</dbReference>
<dbReference type="InterPro" id="IPR013780">
    <property type="entry name" value="Glyco_hydro_b"/>
</dbReference>
<sequence length="720" mass="81218">MTKGQLTIPSDENFFDATKALIEKWGADAIRDSDGTKLDPELKTLSMKFYSTYFVARGHNDFAKAHMDTTQELYLMSKRTLGAETSLAIPFMAEYYDQQIQPNYNNDPKVYWEVIDRTTGEVVAPERWLVDQNDNVVTIADSVPYHEYTVSFLAYMIWDPTEMYNHLTNDWGDKEHEIPFDVRQPGAADFMQNFLKEWLPANPEIDVVRFTTFFYHFTLVFDQHAREKFVDWLGYGGTVSVAALEAFEKVHGYRLRPEDFVDAGFYNSTFRPPSQHYLDYIDFIQRFVSDQAKILVDMVHAAGKEAMMFLGDNWIGAEPYGPYFKEIGLDSVVGSVGNGITLRLIADIPGVKYTEGRFLPYFFPDVFHEGNDPVIEARTNWLTARRAIMRKPLDRIGYGGYLKLANQFPEFVDYVTHVADEFRDIYQRIHDVKPYSGLKVGILNSWGKLRSWQPFIVAHGKWYQQTYSYEGVLEALSGAAVDVSFLSFSDILANGIPEDLDVIINVGAAGTAFSGGDIWRNEQLVTMMRQWVAAGHGFVGIGEPTATLVPYQGRRFQLADVLGVDQEIGYGLSTDRYDVPVDAAAKAFIVGALPLDFGEGARGLFPIGDATTVVKEDHDTRLVTNDYGAGRGVYLAGLPFSPTNANLLLRALYYAAHQEQSLNQYYAENPNVEVNAYPSAGLIAILNNTNEHQTSAVYLNGHQTNVDLVPGEIRWEREAE</sequence>
<dbReference type="NCBIfam" id="TIGR02336">
    <property type="entry name" value="1,3-beta-galactosyl-N-acetylhexosamine phosphorylase"/>
    <property type="match status" value="1"/>
</dbReference>
<dbReference type="InterPro" id="IPR035080">
    <property type="entry name" value="Lact_bio_phlase-like_N"/>
</dbReference>
<reference evidence="4 5" key="1">
    <citation type="journal article" date="2015" name="Genome Announc.">
        <title>Expanding the biotechnology potential of lactobacilli through comparative genomics of 213 strains and associated genera.</title>
        <authorList>
            <person name="Sun Z."/>
            <person name="Harris H.M."/>
            <person name="McCann A."/>
            <person name="Guo C."/>
            <person name="Argimon S."/>
            <person name="Zhang W."/>
            <person name="Yang X."/>
            <person name="Jeffery I.B."/>
            <person name="Cooney J.C."/>
            <person name="Kagawa T.F."/>
            <person name="Liu W."/>
            <person name="Song Y."/>
            <person name="Salvetti E."/>
            <person name="Wrobel A."/>
            <person name="Rasinkangas P."/>
            <person name="Parkhill J."/>
            <person name="Rea M.C."/>
            <person name="O'Sullivan O."/>
            <person name="Ritari J."/>
            <person name="Douillard F.P."/>
            <person name="Paul Ross R."/>
            <person name="Yang R."/>
            <person name="Briner A.E."/>
            <person name="Felis G.E."/>
            <person name="de Vos W.M."/>
            <person name="Barrangou R."/>
            <person name="Klaenhammer T.R."/>
            <person name="Caufield P.W."/>
            <person name="Cui Y."/>
            <person name="Zhang H."/>
            <person name="O'Toole P.W."/>
        </authorList>
    </citation>
    <scope>NUCLEOTIDE SEQUENCE [LARGE SCALE GENOMIC DNA]</scope>
    <source>
        <strain evidence="4 5">DSM 23927</strain>
    </source>
</reference>
<gene>
    <name evidence="4" type="ORF">FC34_GL001896</name>
</gene>
<dbReference type="GO" id="GO:0004645">
    <property type="term" value="F:1,4-alpha-oligoglucan phosphorylase activity"/>
    <property type="evidence" value="ECO:0007669"/>
    <property type="project" value="InterPro"/>
</dbReference>
<dbReference type="OrthoDB" id="5834503at2"/>
<dbReference type="Gene3D" id="2.60.40.1180">
    <property type="entry name" value="Golgi alpha-mannosidase II"/>
    <property type="match status" value="1"/>
</dbReference>
<keyword evidence="5" id="KW-1185">Reference proteome</keyword>
<dbReference type="Gene3D" id="2.60.40.10">
    <property type="entry name" value="Immunoglobulins"/>
    <property type="match status" value="1"/>
</dbReference>
<evidence type="ECO:0000259" key="2">
    <source>
        <dbReference type="Pfam" id="PF17385"/>
    </source>
</evidence>
<evidence type="ECO:0000259" key="3">
    <source>
        <dbReference type="Pfam" id="PF17386"/>
    </source>
</evidence>
<dbReference type="InterPro" id="IPR035363">
    <property type="entry name" value="LBP_M"/>
</dbReference>
<dbReference type="Pfam" id="PF17386">
    <property type="entry name" value="LBP_C"/>
    <property type="match status" value="1"/>
</dbReference>
<dbReference type="SUPFAM" id="SSF52317">
    <property type="entry name" value="Class I glutamine amidotransferase-like"/>
    <property type="match status" value="1"/>
</dbReference>
<dbReference type="Proteomes" id="UP000051672">
    <property type="component" value="Unassembled WGS sequence"/>
</dbReference>
<dbReference type="Pfam" id="PF09508">
    <property type="entry name" value="Lact_bio_phlase"/>
    <property type="match status" value="1"/>
</dbReference>
<evidence type="ECO:0000259" key="1">
    <source>
        <dbReference type="Pfam" id="PF09508"/>
    </source>
</evidence>
<proteinExistence type="predicted"/>
<dbReference type="RefSeq" id="WP_057895175.1">
    <property type="nucleotide sequence ID" value="NZ_AYZQ01000006.1"/>
</dbReference>
<feature type="domain" description="Lacto-N-biose phosphorylase C-terminal" evidence="3">
    <location>
        <begin position="665"/>
        <end position="715"/>
    </location>
</feature>
<protein>
    <recommendedName>
        <fullName evidence="6">1,3-beta-galactosyl-N-acetylhexosamine phosphorylase</fullName>
    </recommendedName>
</protein>
<dbReference type="InterPro" id="IPR035356">
    <property type="entry name" value="LBP_C"/>
</dbReference>
<dbReference type="InterPro" id="IPR012711">
    <property type="entry name" value="Lacto-N-biose_phosphorylase"/>
</dbReference>
<dbReference type="Pfam" id="PF17385">
    <property type="entry name" value="LBP_M"/>
    <property type="match status" value="1"/>
</dbReference>
<evidence type="ECO:0000313" key="5">
    <source>
        <dbReference type="Proteomes" id="UP000051672"/>
    </source>
</evidence>
<accession>A0A0R2AWN1</accession>
<dbReference type="STRING" id="1423727.FC34_GL001896"/>
<organism evidence="4 5">
    <name type="scientific">Lacticaseibacillus brantae DSM 23927</name>
    <dbReference type="NCBI Taxonomy" id="1423727"/>
    <lineage>
        <taxon>Bacteria</taxon>
        <taxon>Bacillati</taxon>
        <taxon>Bacillota</taxon>
        <taxon>Bacilli</taxon>
        <taxon>Lactobacillales</taxon>
        <taxon>Lactobacillaceae</taxon>
        <taxon>Lacticaseibacillus</taxon>
    </lineage>
</organism>
<evidence type="ECO:0008006" key="6">
    <source>
        <dbReference type="Google" id="ProtNLM"/>
    </source>
</evidence>
<dbReference type="Gene3D" id="3.40.50.880">
    <property type="match status" value="1"/>
</dbReference>
<dbReference type="Gene3D" id="3.20.20.80">
    <property type="entry name" value="Glycosidases"/>
    <property type="match status" value="1"/>
</dbReference>
<feature type="domain" description="Lacto-N-biose phosphorylase-like N-terminal TIM barrel" evidence="1">
    <location>
        <begin position="4"/>
        <end position="435"/>
    </location>
</feature>